<dbReference type="InterPro" id="IPR007502">
    <property type="entry name" value="Helicase-assoc_dom"/>
</dbReference>
<keyword evidence="4" id="KW-0378">Hydrolase</keyword>
<organism evidence="11 12">
    <name type="scientific">Stephania yunnanensis</name>
    <dbReference type="NCBI Taxonomy" id="152371"/>
    <lineage>
        <taxon>Eukaryota</taxon>
        <taxon>Viridiplantae</taxon>
        <taxon>Streptophyta</taxon>
        <taxon>Embryophyta</taxon>
        <taxon>Tracheophyta</taxon>
        <taxon>Spermatophyta</taxon>
        <taxon>Magnoliopsida</taxon>
        <taxon>Ranunculales</taxon>
        <taxon>Menispermaceae</taxon>
        <taxon>Menispermoideae</taxon>
        <taxon>Cissampelideae</taxon>
        <taxon>Stephania</taxon>
    </lineage>
</organism>
<comment type="caution">
    <text evidence="11">The sequence shown here is derived from an EMBL/GenBank/DDBJ whole genome shotgun (WGS) entry which is preliminary data.</text>
</comment>
<dbReference type="GO" id="GO:0045943">
    <property type="term" value="P:positive regulation of transcription by RNA polymerase I"/>
    <property type="evidence" value="ECO:0007669"/>
    <property type="project" value="TreeGrafter"/>
</dbReference>
<accession>A0AAP0E790</accession>
<feature type="region of interest" description="Disordered" evidence="8">
    <location>
        <begin position="1"/>
        <end position="82"/>
    </location>
</feature>
<dbReference type="CDD" id="cd18791">
    <property type="entry name" value="SF2_C_RHA"/>
    <property type="match status" value="1"/>
</dbReference>
<dbReference type="GO" id="GO:0005730">
    <property type="term" value="C:nucleolus"/>
    <property type="evidence" value="ECO:0007669"/>
    <property type="project" value="TreeGrafter"/>
</dbReference>
<sequence length="713" mass="80540">MEKRERGRERETLDVTSDSVEANDGEARQRWRSEAAIETRDSNGEARQRREQTIEREKESERDFAMRERGDEEEKKKSPKVSLEKRLVEEVRKHETLIIVGETGSGKTTQLPQFLFNAGFCCNGEVIGITEPRRVAAVSVAKRVAEECSVEVGQKVGYSIRFDDMTSSSTRIKYMTDGLLLREALLDPYLSRYSVIIIDEAHERTLHTDVLLGLLKNVQLTRSHTSGQLCNYGNMKANSGIICMNENNAQRSSLQKRCQNTKYPPLKLIIMSASLDAKGFSEYFGGARAVHVQGRQYPIEIFYTHHPESDYIDAVLITIFQDMDEVELEGPLKEKAWRRTHLHRLWGVILATNIAETSVTIPGIKYVIDPGLVKVRSYNPCTGIESLVIVPISKGQALQRSGRAGREGPGKCYRLYPEVEFGKLLNSTVPEIKRCNLSNIILQLKALGIDDIIGFDFMEKPSRASIAKSLEELFLLGALTDDYKLSDPVGKQMTGLPLDPIYSKALILASDFNCMEEMLITVAMLSVESIFYAPQEKLEEARGARIKFSSIEGDHQTLLNVYRAASEFLEKIKTTGSKDKIAGKSLFKWCRDNFINSRSLRQARDIHSQIRGQIENMSLRVASCGDDMVQFRRCLAASFFLNAALKQPDGSYRTLTSSQTVQIHPSSVLFRSKPDCIIFNELVRTNVNYIRNITRIDPLWLAELAPQYYAAQD</sequence>
<dbReference type="CDD" id="cd17978">
    <property type="entry name" value="DEXHc_DHX33"/>
    <property type="match status" value="1"/>
</dbReference>
<feature type="domain" description="Helicase C-terminal" evidence="10">
    <location>
        <begin position="286"/>
        <end position="448"/>
    </location>
</feature>
<feature type="compositionally biased region" description="Basic and acidic residues" evidence="8">
    <location>
        <begin position="25"/>
        <end position="82"/>
    </location>
</feature>
<dbReference type="PANTHER" id="PTHR18934:SF118">
    <property type="entry name" value="ATP-DEPENDENT RNA HELICASE DHX33"/>
    <property type="match status" value="1"/>
</dbReference>
<evidence type="ECO:0000259" key="9">
    <source>
        <dbReference type="PROSITE" id="PS51192"/>
    </source>
</evidence>
<dbReference type="SMART" id="SM00487">
    <property type="entry name" value="DEXDc"/>
    <property type="match status" value="1"/>
</dbReference>
<dbReference type="GO" id="GO:0003725">
    <property type="term" value="F:double-stranded RNA binding"/>
    <property type="evidence" value="ECO:0007669"/>
    <property type="project" value="TreeGrafter"/>
</dbReference>
<dbReference type="InterPro" id="IPR002464">
    <property type="entry name" value="DNA/RNA_helicase_DEAH_CS"/>
</dbReference>
<dbReference type="GO" id="GO:0005524">
    <property type="term" value="F:ATP binding"/>
    <property type="evidence" value="ECO:0007669"/>
    <property type="project" value="UniProtKB-KW"/>
</dbReference>
<evidence type="ECO:0000259" key="10">
    <source>
        <dbReference type="PROSITE" id="PS51194"/>
    </source>
</evidence>
<keyword evidence="12" id="KW-1185">Reference proteome</keyword>
<comment type="catalytic activity">
    <reaction evidence="7">
        <text>ATP + H2O = ADP + phosphate + H(+)</text>
        <dbReference type="Rhea" id="RHEA:13065"/>
        <dbReference type="ChEBI" id="CHEBI:15377"/>
        <dbReference type="ChEBI" id="CHEBI:15378"/>
        <dbReference type="ChEBI" id="CHEBI:30616"/>
        <dbReference type="ChEBI" id="CHEBI:43474"/>
        <dbReference type="ChEBI" id="CHEBI:456216"/>
        <dbReference type="EC" id="3.6.4.13"/>
    </reaction>
</comment>
<protein>
    <recommendedName>
        <fullName evidence="2">RNA helicase</fullName>
        <ecNumber evidence="2">3.6.4.13</ecNumber>
    </recommendedName>
</protein>
<dbReference type="Pfam" id="PF21010">
    <property type="entry name" value="HA2_C"/>
    <property type="match status" value="1"/>
</dbReference>
<dbReference type="PROSITE" id="PS00690">
    <property type="entry name" value="DEAH_ATP_HELICASE"/>
    <property type="match status" value="1"/>
</dbReference>
<dbReference type="SUPFAM" id="SSF52540">
    <property type="entry name" value="P-loop containing nucleoside triphosphate hydrolases"/>
    <property type="match status" value="1"/>
</dbReference>
<dbReference type="PROSITE" id="PS51192">
    <property type="entry name" value="HELICASE_ATP_BIND_1"/>
    <property type="match status" value="1"/>
</dbReference>
<dbReference type="InterPro" id="IPR001650">
    <property type="entry name" value="Helicase_C-like"/>
</dbReference>
<dbReference type="Pfam" id="PF00270">
    <property type="entry name" value="DEAD"/>
    <property type="match status" value="1"/>
</dbReference>
<evidence type="ECO:0000256" key="2">
    <source>
        <dbReference type="ARBA" id="ARBA00012552"/>
    </source>
</evidence>
<gene>
    <name evidence="11" type="ORF">Syun_029054</name>
</gene>
<dbReference type="Gene3D" id="3.40.50.300">
    <property type="entry name" value="P-loop containing nucleotide triphosphate hydrolases"/>
    <property type="match status" value="2"/>
</dbReference>
<name>A0AAP0E790_9MAGN</name>
<dbReference type="InterPro" id="IPR027417">
    <property type="entry name" value="P-loop_NTPase"/>
</dbReference>
<dbReference type="InterPro" id="IPR014001">
    <property type="entry name" value="Helicase_ATP-bd"/>
</dbReference>
<evidence type="ECO:0000256" key="3">
    <source>
        <dbReference type="ARBA" id="ARBA00022741"/>
    </source>
</evidence>
<dbReference type="FunFam" id="3.40.50.300:FF:000578">
    <property type="entry name" value="probable ATP-dependent RNA helicase DHX35"/>
    <property type="match status" value="1"/>
</dbReference>
<comment type="similarity">
    <text evidence="1">Belongs to the DEAD box helicase family. DEAH subfamily.</text>
</comment>
<proteinExistence type="inferred from homology"/>
<dbReference type="InterPro" id="IPR048333">
    <property type="entry name" value="HA2_WH"/>
</dbReference>
<dbReference type="EMBL" id="JBBNAF010000013">
    <property type="protein sequence ID" value="KAK9086660.1"/>
    <property type="molecule type" value="Genomic_DNA"/>
</dbReference>
<dbReference type="AlphaFoldDB" id="A0AAP0E790"/>
<dbReference type="InterPro" id="IPR011709">
    <property type="entry name" value="DEAD-box_helicase_OB_fold"/>
</dbReference>
<evidence type="ECO:0000256" key="6">
    <source>
        <dbReference type="ARBA" id="ARBA00022840"/>
    </source>
</evidence>
<dbReference type="SMART" id="SM00490">
    <property type="entry name" value="HELICc"/>
    <property type="match status" value="1"/>
</dbReference>
<keyword evidence="3" id="KW-0547">Nucleotide-binding</keyword>
<dbReference type="Proteomes" id="UP001420932">
    <property type="component" value="Unassembled WGS sequence"/>
</dbReference>
<dbReference type="InterPro" id="IPR011545">
    <property type="entry name" value="DEAD/DEAH_box_helicase_dom"/>
</dbReference>
<dbReference type="GO" id="GO:0003724">
    <property type="term" value="F:RNA helicase activity"/>
    <property type="evidence" value="ECO:0007669"/>
    <property type="project" value="UniProtKB-EC"/>
</dbReference>
<evidence type="ECO:0000256" key="7">
    <source>
        <dbReference type="ARBA" id="ARBA00047984"/>
    </source>
</evidence>
<dbReference type="Pfam" id="PF04408">
    <property type="entry name" value="WHD_HA2"/>
    <property type="match status" value="1"/>
</dbReference>
<evidence type="ECO:0000256" key="5">
    <source>
        <dbReference type="ARBA" id="ARBA00022806"/>
    </source>
</evidence>
<dbReference type="GO" id="GO:0016787">
    <property type="term" value="F:hydrolase activity"/>
    <property type="evidence" value="ECO:0007669"/>
    <property type="project" value="UniProtKB-KW"/>
</dbReference>
<reference evidence="11 12" key="1">
    <citation type="submission" date="2024-01" db="EMBL/GenBank/DDBJ databases">
        <title>Genome assemblies of Stephania.</title>
        <authorList>
            <person name="Yang L."/>
        </authorList>
    </citation>
    <scope>NUCLEOTIDE SEQUENCE [LARGE SCALE GENOMIC DNA]</scope>
    <source>
        <strain evidence="11">YNDBR</strain>
        <tissue evidence="11">Leaf</tissue>
    </source>
</reference>
<dbReference type="Pfam" id="PF07717">
    <property type="entry name" value="OB_NTP_bind"/>
    <property type="match status" value="1"/>
</dbReference>
<evidence type="ECO:0000256" key="8">
    <source>
        <dbReference type="SAM" id="MobiDB-lite"/>
    </source>
</evidence>
<keyword evidence="5" id="KW-0347">Helicase</keyword>
<evidence type="ECO:0000313" key="11">
    <source>
        <dbReference type="EMBL" id="KAK9086660.1"/>
    </source>
</evidence>
<evidence type="ECO:0000256" key="4">
    <source>
        <dbReference type="ARBA" id="ARBA00022801"/>
    </source>
</evidence>
<dbReference type="EC" id="3.6.4.13" evidence="2"/>
<dbReference type="Pfam" id="PF00271">
    <property type="entry name" value="Helicase_C"/>
    <property type="match status" value="1"/>
</dbReference>
<keyword evidence="6" id="KW-0067">ATP-binding</keyword>
<dbReference type="PROSITE" id="PS51194">
    <property type="entry name" value="HELICASE_CTER"/>
    <property type="match status" value="1"/>
</dbReference>
<feature type="domain" description="Helicase ATP-binding" evidence="9">
    <location>
        <begin position="88"/>
        <end position="293"/>
    </location>
</feature>
<dbReference type="SMART" id="SM00847">
    <property type="entry name" value="HA2"/>
    <property type="match status" value="1"/>
</dbReference>
<dbReference type="Gene3D" id="1.20.120.1080">
    <property type="match status" value="1"/>
</dbReference>
<evidence type="ECO:0000313" key="12">
    <source>
        <dbReference type="Proteomes" id="UP001420932"/>
    </source>
</evidence>
<dbReference type="PANTHER" id="PTHR18934">
    <property type="entry name" value="ATP-DEPENDENT RNA HELICASE"/>
    <property type="match status" value="1"/>
</dbReference>
<feature type="compositionally biased region" description="Basic and acidic residues" evidence="8">
    <location>
        <begin position="1"/>
        <end position="13"/>
    </location>
</feature>
<evidence type="ECO:0000256" key="1">
    <source>
        <dbReference type="ARBA" id="ARBA00008792"/>
    </source>
</evidence>